<protein>
    <recommendedName>
        <fullName evidence="2">Ubiquitin-like domain-containing protein</fullName>
    </recommendedName>
</protein>
<proteinExistence type="predicted"/>
<dbReference type="SUPFAM" id="SSF54236">
    <property type="entry name" value="Ubiquitin-like"/>
    <property type="match status" value="1"/>
</dbReference>
<accession>A0A8K1T0W1</accession>
<evidence type="ECO:0000313" key="1">
    <source>
        <dbReference type="EMBL" id="UFX99783.1"/>
    </source>
</evidence>
<evidence type="ECO:0008006" key="2">
    <source>
        <dbReference type="Google" id="ProtNLM"/>
    </source>
</evidence>
<reference evidence="1" key="1">
    <citation type="submission" date="2018-03" db="EMBL/GenBank/DDBJ databases">
        <title>Draft genome sequences of Megaviruse, new member of the family Mimiviridae isolated from water in Shanghai, China.</title>
        <authorList>
            <person name="Xia Y."/>
        </authorList>
    </citation>
    <scope>NUCLEOTIDE SEQUENCE</scope>
    <source>
        <strain evidence="1">SH</strain>
    </source>
</reference>
<dbReference type="EMBL" id="MH046811">
    <property type="protein sequence ID" value="UFX99783.1"/>
    <property type="molecule type" value="Genomic_DNA"/>
</dbReference>
<gene>
    <name evidence="1" type="ORF">Mb0285</name>
</gene>
<name>A0A8K1T0W1_9VIRU</name>
<dbReference type="Gene3D" id="3.10.20.90">
    <property type="entry name" value="Phosphatidylinositol 3-kinase Catalytic Subunit, Chain A, domain 1"/>
    <property type="match status" value="1"/>
</dbReference>
<sequence>MERGIDVVIITKTKEIDVYFDNKTRIHELKEKITSLSWIYPHEQKIGIVSDNRSPFIISSYFNNMTIEEAGIGRGNRIYVVRK</sequence>
<dbReference type="InterPro" id="IPR029071">
    <property type="entry name" value="Ubiquitin-like_domsf"/>
</dbReference>
<organism evidence="1">
    <name type="scientific">Megavirus baoshan</name>
    <dbReference type="NCBI Taxonomy" id="2496520"/>
    <lineage>
        <taxon>Viruses</taxon>
        <taxon>Varidnaviria</taxon>
        <taxon>Bamfordvirae</taxon>
        <taxon>Nucleocytoviricota</taxon>
        <taxon>Megaviricetes</taxon>
        <taxon>Imitervirales</taxon>
        <taxon>Mimiviridae</taxon>
        <taxon>Megamimivirinae</taxon>
        <taxon>Megavirus</taxon>
        <taxon>Megavirus baoshanense</taxon>
    </lineage>
</organism>